<proteinExistence type="predicted"/>
<evidence type="ECO:0000256" key="1">
    <source>
        <dbReference type="SAM" id="MobiDB-lite"/>
    </source>
</evidence>
<feature type="non-terminal residue" evidence="2">
    <location>
        <position position="1"/>
    </location>
</feature>
<evidence type="ECO:0000313" key="3">
    <source>
        <dbReference type="Proteomes" id="UP001266305"/>
    </source>
</evidence>
<comment type="caution">
    <text evidence="2">The sequence shown here is derived from an EMBL/GenBank/DDBJ whole genome shotgun (WGS) entry which is preliminary data.</text>
</comment>
<feature type="region of interest" description="Disordered" evidence="1">
    <location>
        <begin position="1"/>
        <end position="21"/>
    </location>
</feature>
<feature type="region of interest" description="Disordered" evidence="1">
    <location>
        <begin position="41"/>
        <end position="93"/>
    </location>
</feature>
<feature type="compositionally biased region" description="Low complexity" evidence="1">
    <location>
        <begin position="66"/>
        <end position="76"/>
    </location>
</feature>
<organism evidence="2 3">
    <name type="scientific">Saguinus oedipus</name>
    <name type="common">Cotton-top tamarin</name>
    <name type="synonym">Oedipomidas oedipus</name>
    <dbReference type="NCBI Taxonomy" id="9490"/>
    <lineage>
        <taxon>Eukaryota</taxon>
        <taxon>Metazoa</taxon>
        <taxon>Chordata</taxon>
        <taxon>Craniata</taxon>
        <taxon>Vertebrata</taxon>
        <taxon>Euteleostomi</taxon>
        <taxon>Mammalia</taxon>
        <taxon>Eutheria</taxon>
        <taxon>Euarchontoglires</taxon>
        <taxon>Primates</taxon>
        <taxon>Haplorrhini</taxon>
        <taxon>Platyrrhini</taxon>
        <taxon>Cebidae</taxon>
        <taxon>Callitrichinae</taxon>
        <taxon>Saguinus</taxon>
    </lineage>
</organism>
<feature type="non-terminal residue" evidence="2">
    <location>
        <position position="93"/>
    </location>
</feature>
<dbReference type="Proteomes" id="UP001266305">
    <property type="component" value="Unassembled WGS sequence"/>
</dbReference>
<evidence type="ECO:0000313" key="2">
    <source>
        <dbReference type="EMBL" id="KAK2103458.1"/>
    </source>
</evidence>
<reference evidence="2 3" key="1">
    <citation type="submission" date="2023-05" db="EMBL/GenBank/DDBJ databases">
        <title>B98-5 Cell Line De Novo Hybrid Assembly: An Optical Mapping Approach.</title>
        <authorList>
            <person name="Kananen K."/>
            <person name="Auerbach J.A."/>
            <person name="Kautto E."/>
            <person name="Blachly J.S."/>
        </authorList>
    </citation>
    <scope>NUCLEOTIDE SEQUENCE [LARGE SCALE GENOMIC DNA]</scope>
    <source>
        <strain evidence="2">B95-8</strain>
        <tissue evidence="2">Cell line</tissue>
    </source>
</reference>
<accession>A0ABQ9V253</accession>
<dbReference type="EMBL" id="JASSZA010000008">
    <property type="protein sequence ID" value="KAK2103458.1"/>
    <property type="molecule type" value="Genomic_DNA"/>
</dbReference>
<gene>
    <name evidence="2" type="ORF">P7K49_017314</name>
</gene>
<name>A0ABQ9V253_SAGOE</name>
<sequence>ACVQNWAGTQPSPTQCPNAPNCSPMAGLKLAWRMWVQLERNRPRLSSQPGSGGAGMERRAAGSSKSPGLGPGQQLEPGPPSGLAPGTGAPATP</sequence>
<keyword evidence="3" id="KW-1185">Reference proteome</keyword>
<protein>
    <submittedName>
        <fullName evidence="2">Uncharacterized protein</fullName>
    </submittedName>
</protein>